<reference evidence="1 2" key="1">
    <citation type="submission" date="2018-06" db="EMBL/GenBank/DDBJ databases">
        <authorList>
            <consortium name="Pathogen Informatics"/>
            <person name="Doyle S."/>
        </authorList>
    </citation>
    <scope>NUCLEOTIDE SEQUENCE [LARGE SCALE GENOMIC DNA]</scope>
    <source>
        <strain evidence="1 2">NCTC7688</strain>
    </source>
</reference>
<proteinExistence type="predicted"/>
<dbReference type="Gene3D" id="3.40.30.10">
    <property type="entry name" value="Glutaredoxin"/>
    <property type="match status" value="1"/>
</dbReference>
<dbReference type="AlphaFoldDB" id="A0A380HHK7"/>
<dbReference type="SUPFAM" id="SSF52833">
    <property type="entry name" value="Thioredoxin-like"/>
    <property type="match status" value="1"/>
</dbReference>
<protein>
    <recommendedName>
        <fullName evidence="3">DsbA family protein</fullName>
    </recommendedName>
</protein>
<name>A0A380HHK7_STASA</name>
<dbReference type="RefSeq" id="WP_052463675.1">
    <property type="nucleotide sequence ID" value="NZ_CAXOKG010000002.1"/>
</dbReference>
<organism evidence="1 2">
    <name type="scientific">Staphylococcus saprophyticus</name>
    <dbReference type="NCBI Taxonomy" id="29385"/>
    <lineage>
        <taxon>Bacteria</taxon>
        <taxon>Bacillati</taxon>
        <taxon>Bacillota</taxon>
        <taxon>Bacilli</taxon>
        <taxon>Bacillales</taxon>
        <taxon>Staphylococcaceae</taxon>
        <taxon>Staphylococcus</taxon>
    </lineage>
</organism>
<dbReference type="Proteomes" id="UP000254707">
    <property type="component" value="Unassembled WGS sequence"/>
</dbReference>
<gene>
    <name evidence="1" type="ORF">NCTC7688_00297</name>
</gene>
<evidence type="ECO:0000313" key="2">
    <source>
        <dbReference type="Proteomes" id="UP000254707"/>
    </source>
</evidence>
<evidence type="ECO:0008006" key="3">
    <source>
        <dbReference type="Google" id="ProtNLM"/>
    </source>
</evidence>
<evidence type="ECO:0000313" key="1">
    <source>
        <dbReference type="EMBL" id="SUM81803.1"/>
    </source>
</evidence>
<dbReference type="InterPro" id="IPR036249">
    <property type="entry name" value="Thioredoxin-like_sf"/>
</dbReference>
<sequence length="76" mass="8993">MKQNMVCDIYSGICTSSDDNTIETIDFNFDTPKLTLYYVTDPMCSHCWAFEPILNKLLVQYSTVIYLIFKWSWVDY</sequence>
<accession>A0A380HHK7</accession>
<dbReference type="EMBL" id="UHED01000001">
    <property type="protein sequence ID" value="SUM81803.1"/>
    <property type="molecule type" value="Genomic_DNA"/>
</dbReference>